<gene>
    <name evidence="2" type="ORF">E4K62_03005</name>
</gene>
<name>A0ABX5SNN6_9MICO</name>
<accession>A0ABX5SNN6</accession>
<reference evidence="2 3" key="1">
    <citation type="submission" date="2019-03" db="EMBL/GenBank/DDBJ databases">
        <authorList>
            <person name="Dong K."/>
        </authorList>
    </citation>
    <scope>NUCLEOTIDE SEQUENCE [LARGE SCALE GENOMIC DNA]</scope>
    <source>
        <strain evidence="3">dk512</strain>
    </source>
</reference>
<dbReference type="SUPFAM" id="SSF53697">
    <property type="entry name" value="SIS domain"/>
    <property type="match status" value="1"/>
</dbReference>
<dbReference type="InterPro" id="IPR001347">
    <property type="entry name" value="SIS_dom"/>
</dbReference>
<dbReference type="InterPro" id="IPR046348">
    <property type="entry name" value="SIS_dom_sf"/>
</dbReference>
<dbReference type="EMBL" id="CP038266">
    <property type="protein sequence ID" value="QBR87758.1"/>
    <property type="molecule type" value="Genomic_DNA"/>
</dbReference>
<feature type="domain" description="SIS" evidence="1">
    <location>
        <begin position="31"/>
        <end position="212"/>
    </location>
</feature>
<evidence type="ECO:0000259" key="1">
    <source>
        <dbReference type="PROSITE" id="PS51464"/>
    </source>
</evidence>
<dbReference type="NCBIfam" id="NF002805">
    <property type="entry name" value="PRK02947.1"/>
    <property type="match status" value="1"/>
</dbReference>
<keyword evidence="2" id="KW-0413">Isomerase</keyword>
<evidence type="ECO:0000313" key="3">
    <source>
        <dbReference type="Proteomes" id="UP000295748"/>
    </source>
</evidence>
<organism evidence="2 3">
    <name type="scientific">Microbacterium wangchenii</name>
    <dbReference type="NCBI Taxonomy" id="2541726"/>
    <lineage>
        <taxon>Bacteria</taxon>
        <taxon>Bacillati</taxon>
        <taxon>Actinomycetota</taxon>
        <taxon>Actinomycetes</taxon>
        <taxon>Micrococcales</taxon>
        <taxon>Microbacteriaceae</taxon>
        <taxon>Microbacterium</taxon>
    </lineage>
</organism>
<keyword evidence="3" id="KW-1185">Reference proteome</keyword>
<dbReference type="Gene3D" id="3.40.50.10490">
    <property type="entry name" value="Glucose-6-phosphate isomerase like protein, domain 1"/>
    <property type="match status" value="1"/>
</dbReference>
<dbReference type="RefSeq" id="WP_135063423.1">
    <property type="nucleotide sequence ID" value="NZ_CP038266.1"/>
</dbReference>
<proteinExistence type="predicted"/>
<dbReference type="Proteomes" id="UP000295748">
    <property type="component" value="Chromosome"/>
</dbReference>
<evidence type="ECO:0000313" key="2">
    <source>
        <dbReference type="EMBL" id="QBR87758.1"/>
    </source>
</evidence>
<protein>
    <submittedName>
        <fullName evidence="2">Sugar isomerase domain-containing protein</fullName>
    </submittedName>
</protein>
<sequence length="248" mass="25810">MNYSYPALAHKVIDDMADRQASAIDAAVDLITSRLRRGGVLQAFGTGHARIPVHEMAGRAGGLTSVNLVRLSDLAFRGGYAPADVADPLLERDPEIAAPLFELTAPAPDDVFLIASNSGINGAVVEFAMLVRDAGLPIVALTSVAHSTSTPSRHPSGKRLLDLADVVIDNGAPPGDAALDLGEGVVVGAVSNLAGVVAVQLLTEGIARAMLEQGEKPPVYRSMNLPDGDERNAAATARYQGRVHPIEA</sequence>
<dbReference type="GO" id="GO:0016853">
    <property type="term" value="F:isomerase activity"/>
    <property type="evidence" value="ECO:0007669"/>
    <property type="project" value="UniProtKB-KW"/>
</dbReference>
<dbReference type="PROSITE" id="PS51464">
    <property type="entry name" value="SIS"/>
    <property type="match status" value="1"/>
</dbReference>
<dbReference type="Pfam" id="PF13580">
    <property type="entry name" value="SIS_2"/>
    <property type="match status" value="1"/>
</dbReference>